<evidence type="ECO:0000313" key="2">
    <source>
        <dbReference type="Proteomes" id="UP000324831"/>
    </source>
</evidence>
<protein>
    <submittedName>
        <fullName evidence="1">Uncharacterized protein</fullName>
    </submittedName>
</protein>
<sequence>MKTSNIIINAVSLFVGSSAITYVSTGESLDWTAVRVWDQFHKELNPIENLETDEENWKLWAKKWATLVHNEETSSTAADKKLQTDYWKNKVIGQSSKDALKKSNKSDETGKKNWAKETSQRGELLNLVRRLQDECKWAYGRYINRAINWDRSWFKSLSRRATGEEKKDDDAENYKYWSDVYIGCSPKESNKTLPVGWLSQENLYLYKQYYDPTKN</sequence>
<gene>
    <name evidence="1" type="ORF">MHSWG343_03860</name>
</gene>
<comment type="caution">
    <text evidence="1">The sequence shown here is derived from an EMBL/GenBank/DDBJ whole genome shotgun (WGS) entry which is preliminary data.</text>
</comment>
<organism evidence="1 2">
    <name type="scientific">Candidatus Mycoplasma haematohominis</name>
    <dbReference type="NCBI Taxonomy" id="1494318"/>
    <lineage>
        <taxon>Bacteria</taxon>
        <taxon>Bacillati</taxon>
        <taxon>Mycoplasmatota</taxon>
        <taxon>Mollicutes</taxon>
        <taxon>Mycoplasmataceae</taxon>
        <taxon>Mycoplasma</taxon>
    </lineage>
</organism>
<dbReference type="Proteomes" id="UP000324831">
    <property type="component" value="Unassembled WGS sequence"/>
</dbReference>
<dbReference type="RefSeq" id="WP_216082976.1">
    <property type="nucleotide sequence ID" value="NZ_CACTIB010000008.1"/>
</dbReference>
<accession>A0A478FTN7</accession>
<reference evidence="1 2" key="1">
    <citation type="submission" date="2019-01" db="EMBL/GenBank/DDBJ databases">
        <title>Draft genome sequences of Candidatus Mycoplasma haemohominis SWG34-3 identified from a patient with pyrexia, anemia and liver dysfunction.</title>
        <authorList>
            <person name="Sekizuka T."/>
            <person name="Hattori N."/>
            <person name="Katano H."/>
            <person name="Takuma T."/>
            <person name="Ito T."/>
            <person name="Arai N."/>
            <person name="Yanai R."/>
            <person name="Ishii S."/>
            <person name="Miura Y."/>
            <person name="Tokunaga T."/>
            <person name="Watanabe H."/>
            <person name="Nomura N."/>
            <person name="Eguchi J."/>
            <person name="Arai T."/>
            <person name="Hasegawa H."/>
            <person name="Nakamaki T."/>
            <person name="Wakita T."/>
            <person name="Niki Y."/>
            <person name="Kuroda M."/>
        </authorList>
    </citation>
    <scope>NUCLEOTIDE SEQUENCE [LARGE SCALE GENOMIC DNA]</scope>
    <source>
        <strain evidence="1">SWG34-3</strain>
    </source>
</reference>
<proteinExistence type="predicted"/>
<name>A0A478FTN7_9MOLU</name>
<evidence type="ECO:0000313" key="1">
    <source>
        <dbReference type="EMBL" id="GCE63390.1"/>
    </source>
</evidence>
<dbReference type="EMBL" id="BIMN01000001">
    <property type="protein sequence ID" value="GCE63390.1"/>
    <property type="molecule type" value="Genomic_DNA"/>
</dbReference>
<dbReference type="AlphaFoldDB" id="A0A478FTN7"/>